<evidence type="ECO:0000313" key="1">
    <source>
        <dbReference type="EMBL" id="SVB71744.1"/>
    </source>
</evidence>
<organism evidence="1">
    <name type="scientific">marine metagenome</name>
    <dbReference type="NCBI Taxonomy" id="408172"/>
    <lineage>
        <taxon>unclassified sequences</taxon>
        <taxon>metagenomes</taxon>
        <taxon>ecological metagenomes</taxon>
    </lineage>
</organism>
<reference evidence="1" key="1">
    <citation type="submission" date="2018-05" db="EMBL/GenBank/DDBJ databases">
        <authorList>
            <person name="Lanie J.A."/>
            <person name="Ng W.-L."/>
            <person name="Kazmierczak K.M."/>
            <person name="Andrzejewski T.M."/>
            <person name="Davidsen T.M."/>
            <person name="Wayne K.J."/>
            <person name="Tettelin H."/>
            <person name="Glass J.I."/>
            <person name="Rusch D."/>
            <person name="Podicherti R."/>
            <person name="Tsui H.-C.T."/>
            <person name="Winkler M.E."/>
        </authorList>
    </citation>
    <scope>NUCLEOTIDE SEQUENCE</scope>
</reference>
<proteinExistence type="predicted"/>
<sequence>MKILIADKLSPKAIAALEKIGADITSNPNLKAEELSSLP</sequence>
<accession>A0A382GAU2</accession>
<name>A0A382GAU2_9ZZZZ</name>
<evidence type="ECO:0008006" key="2">
    <source>
        <dbReference type="Google" id="ProtNLM"/>
    </source>
</evidence>
<dbReference type="EMBL" id="UINC01054257">
    <property type="protein sequence ID" value="SVB71744.1"/>
    <property type="molecule type" value="Genomic_DNA"/>
</dbReference>
<protein>
    <recommendedName>
        <fullName evidence="2">D-isomer specific 2-hydroxyacid dehydrogenase catalytic domain-containing protein</fullName>
    </recommendedName>
</protein>
<dbReference type="AlphaFoldDB" id="A0A382GAU2"/>
<gene>
    <name evidence="1" type="ORF">METZ01_LOCUS224598</name>
</gene>